<protein>
    <submittedName>
        <fullName evidence="9">Peptidase S24</fullName>
    </submittedName>
</protein>
<dbReference type="AlphaFoldDB" id="A0A2M6IUR3"/>
<dbReference type="InterPro" id="IPR036286">
    <property type="entry name" value="LexA/Signal_pep-like_sf"/>
</dbReference>
<evidence type="ECO:0000256" key="7">
    <source>
        <dbReference type="RuleBase" id="RU003991"/>
    </source>
</evidence>
<gene>
    <name evidence="9" type="ORF">COV58_01275</name>
</gene>
<proteinExistence type="inferred from homology"/>
<keyword evidence="6" id="KW-0742">SOS response</keyword>
<keyword evidence="5" id="KW-0234">DNA repair</keyword>
<keyword evidence="3 7" id="KW-0378">Hydrolase</keyword>
<evidence type="ECO:0000256" key="4">
    <source>
        <dbReference type="ARBA" id="ARBA00022813"/>
    </source>
</evidence>
<dbReference type="InterPro" id="IPR015927">
    <property type="entry name" value="Peptidase_S24_S26A/B/C"/>
</dbReference>
<dbReference type="GO" id="GO:0009432">
    <property type="term" value="P:SOS response"/>
    <property type="evidence" value="ECO:0007669"/>
    <property type="project" value="UniProtKB-KW"/>
</dbReference>
<dbReference type="CDD" id="cd06529">
    <property type="entry name" value="S24_LexA-like"/>
    <property type="match status" value="1"/>
</dbReference>
<dbReference type="InterPro" id="IPR050077">
    <property type="entry name" value="LexA_repressor"/>
</dbReference>
<dbReference type="PRINTS" id="PR00726">
    <property type="entry name" value="LEXASERPTASE"/>
</dbReference>
<dbReference type="PANTHER" id="PTHR33516:SF2">
    <property type="entry name" value="LEXA REPRESSOR-RELATED"/>
    <property type="match status" value="1"/>
</dbReference>
<comment type="caution">
    <text evidence="9">The sequence shown here is derived from an EMBL/GenBank/DDBJ whole genome shotgun (WGS) entry which is preliminary data.</text>
</comment>
<sequence>MKVVNIPLFETKISAGFPSPADDFVDTKLDLNDHLVHHPAATFFLRVGGDSMIGAGIFDGDLLIVDRSIEKFNKAVIIAVLNGEMMVKRIIFRGKSVILAPENPEYKSVEVTEDMDFSVWGVVTAVIHKML</sequence>
<evidence type="ECO:0000256" key="3">
    <source>
        <dbReference type="ARBA" id="ARBA00022801"/>
    </source>
</evidence>
<dbReference type="InterPro" id="IPR006197">
    <property type="entry name" value="Peptidase_S24_LexA"/>
</dbReference>
<evidence type="ECO:0000256" key="5">
    <source>
        <dbReference type="ARBA" id="ARBA00023204"/>
    </source>
</evidence>
<dbReference type="Gene3D" id="2.10.109.10">
    <property type="entry name" value="Umud Fragment, subunit A"/>
    <property type="match status" value="1"/>
</dbReference>
<dbReference type="GO" id="GO:0006281">
    <property type="term" value="P:DNA repair"/>
    <property type="evidence" value="ECO:0007669"/>
    <property type="project" value="UniProtKB-KW"/>
</dbReference>
<dbReference type="GO" id="GO:0016787">
    <property type="term" value="F:hydrolase activity"/>
    <property type="evidence" value="ECO:0007669"/>
    <property type="project" value="UniProtKB-KW"/>
</dbReference>
<evidence type="ECO:0000256" key="6">
    <source>
        <dbReference type="ARBA" id="ARBA00023236"/>
    </source>
</evidence>
<name>A0A2M6IUR3_9BACT</name>
<organism evidence="9 10">
    <name type="scientific">Candidatus Roizmanbacteria bacterium CG11_big_fil_rev_8_21_14_0_20_36_8</name>
    <dbReference type="NCBI Taxonomy" id="1974856"/>
    <lineage>
        <taxon>Bacteria</taxon>
        <taxon>Candidatus Roizmaniibacteriota</taxon>
    </lineage>
</organism>
<dbReference type="PANTHER" id="PTHR33516">
    <property type="entry name" value="LEXA REPRESSOR"/>
    <property type="match status" value="1"/>
</dbReference>
<dbReference type="GO" id="GO:0003677">
    <property type="term" value="F:DNA binding"/>
    <property type="evidence" value="ECO:0007669"/>
    <property type="project" value="InterPro"/>
</dbReference>
<evidence type="ECO:0000256" key="1">
    <source>
        <dbReference type="ARBA" id="ARBA00007484"/>
    </source>
</evidence>
<evidence type="ECO:0000259" key="8">
    <source>
        <dbReference type="Pfam" id="PF00717"/>
    </source>
</evidence>
<dbReference type="GO" id="GO:0006355">
    <property type="term" value="P:regulation of DNA-templated transcription"/>
    <property type="evidence" value="ECO:0007669"/>
    <property type="project" value="InterPro"/>
</dbReference>
<accession>A0A2M6IUR3</accession>
<comment type="similarity">
    <text evidence="1 7">Belongs to the peptidase S24 family.</text>
</comment>
<dbReference type="SUPFAM" id="SSF51306">
    <property type="entry name" value="LexA/Signal peptidase"/>
    <property type="match status" value="1"/>
</dbReference>
<keyword evidence="4 7" id="KW-0068">Autocatalytic cleavage</keyword>
<dbReference type="EMBL" id="PCVM01000028">
    <property type="protein sequence ID" value="PIQ73664.1"/>
    <property type="molecule type" value="Genomic_DNA"/>
</dbReference>
<evidence type="ECO:0000256" key="2">
    <source>
        <dbReference type="ARBA" id="ARBA00022763"/>
    </source>
</evidence>
<keyword evidence="2" id="KW-0227">DNA damage</keyword>
<feature type="domain" description="Peptidase S24/S26A/S26B/S26C" evidence="8">
    <location>
        <begin position="7"/>
        <end position="123"/>
    </location>
</feature>
<dbReference type="InterPro" id="IPR039418">
    <property type="entry name" value="LexA-like"/>
</dbReference>
<dbReference type="Proteomes" id="UP000231056">
    <property type="component" value="Unassembled WGS sequence"/>
</dbReference>
<dbReference type="Pfam" id="PF00717">
    <property type="entry name" value="Peptidase_S24"/>
    <property type="match status" value="1"/>
</dbReference>
<evidence type="ECO:0000313" key="10">
    <source>
        <dbReference type="Proteomes" id="UP000231056"/>
    </source>
</evidence>
<evidence type="ECO:0000313" key="9">
    <source>
        <dbReference type="EMBL" id="PIQ73664.1"/>
    </source>
</evidence>
<reference evidence="9 10" key="1">
    <citation type="submission" date="2017-09" db="EMBL/GenBank/DDBJ databases">
        <title>Depth-based differentiation of microbial function through sediment-hosted aquifers and enrichment of novel symbionts in the deep terrestrial subsurface.</title>
        <authorList>
            <person name="Probst A.J."/>
            <person name="Ladd B."/>
            <person name="Jarett J.K."/>
            <person name="Geller-Mcgrath D.E."/>
            <person name="Sieber C.M."/>
            <person name="Emerson J.B."/>
            <person name="Anantharaman K."/>
            <person name="Thomas B.C."/>
            <person name="Malmstrom R."/>
            <person name="Stieglmeier M."/>
            <person name="Klingl A."/>
            <person name="Woyke T."/>
            <person name="Ryan C.M."/>
            <person name="Banfield J.F."/>
        </authorList>
    </citation>
    <scope>NUCLEOTIDE SEQUENCE [LARGE SCALE GENOMIC DNA]</scope>
    <source>
        <strain evidence="9">CG11_big_fil_rev_8_21_14_0_20_36_8</strain>
    </source>
</reference>
<dbReference type="NCBIfam" id="NF007621">
    <property type="entry name" value="PRK10276.1"/>
    <property type="match status" value="1"/>
</dbReference>